<evidence type="ECO:0000256" key="2">
    <source>
        <dbReference type="ARBA" id="ARBA00023015"/>
    </source>
</evidence>
<dbReference type="InterPro" id="IPR058163">
    <property type="entry name" value="LysR-type_TF_proteobact-type"/>
</dbReference>
<gene>
    <name evidence="6" type="primary">gcvA_9</name>
    <name evidence="6" type="ORF">LMG26411_04600</name>
</gene>
<evidence type="ECO:0000256" key="3">
    <source>
        <dbReference type="ARBA" id="ARBA00023125"/>
    </source>
</evidence>
<dbReference type="Gene3D" id="3.40.190.10">
    <property type="entry name" value="Periplasmic binding protein-like II"/>
    <property type="match status" value="2"/>
</dbReference>
<keyword evidence="4" id="KW-0804">Transcription</keyword>
<dbReference type="InterPro" id="IPR000847">
    <property type="entry name" value="LysR_HTH_N"/>
</dbReference>
<keyword evidence="7" id="KW-1185">Reference proteome</keyword>
<proteinExistence type="inferred from homology"/>
<evidence type="ECO:0000313" key="7">
    <source>
        <dbReference type="Proteomes" id="UP000672657"/>
    </source>
</evidence>
<evidence type="ECO:0000256" key="1">
    <source>
        <dbReference type="ARBA" id="ARBA00009437"/>
    </source>
</evidence>
<sequence>MNRSQLPLLGLRAFEATARHLSVSKAADELCVTPGAISQQVKNLEDQIGVELIRRVGRSIGLTDAGEVLIPHLTQAFDRISVTLDALARKPRTASLKIRLLPSLAERWLMPRLARFNGAHPEIDILILTSFRELDFGQEDYDMGSYVGNELPQGTSGIRLFDDEPLPVCSPKLLDAAGGHIAPQDLWRFTLLHSVRRVDDWHTWLMRAGLRDFNAPHNLKFGNVSLAIQAAIDHAGIAIAQHAYVRQNLADGSLVAPFDLVARSEIGYYLIWPTSRPESKAFQLFRDWVTEEATSRISALTRVCDERLSSRVS</sequence>
<dbReference type="Proteomes" id="UP000672657">
    <property type="component" value="Unassembled WGS sequence"/>
</dbReference>
<dbReference type="Gene3D" id="1.10.10.10">
    <property type="entry name" value="Winged helix-like DNA-binding domain superfamily/Winged helix DNA-binding domain"/>
    <property type="match status" value="1"/>
</dbReference>
<dbReference type="CDD" id="cd08432">
    <property type="entry name" value="PBP2_GcdR_TrpI_HvrB_AmpR_like"/>
    <property type="match status" value="1"/>
</dbReference>
<evidence type="ECO:0000259" key="5">
    <source>
        <dbReference type="PROSITE" id="PS50931"/>
    </source>
</evidence>
<dbReference type="SUPFAM" id="SSF46785">
    <property type="entry name" value="Winged helix' DNA-binding domain"/>
    <property type="match status" value="1"/>
</dbReference>
<organism evidence="6 7">
    <name type="scientific">Cupriavidus numazuensis</name>
    <dbReference type="NCBI Taxonomy" id="221992"/>
    <lineage>
        <taxon>Bacteria</taxon>
        <taxon>Pseudomonadati</taxon>
        <taxon>Pseudomonadota</taxon>
        <taxon>Betaproteobacteria</taxon>
        <taxon>Burkholderiales</taxon>
        <taxon>Burkholderiaceae</taxon>
        <taxon>Cupriavidus</taxon>
    </lineage>
</organism>
<dbReference type="Pfam" id="PF03466">
    <property type="entry name" value="LysR_substrate"/>
    <property type="match status" value="1"/>
</dbReference>
<dbReference type="PANTHER" id="PTHR30537">
    <property type="entry name" value="HTH-TYPE TRANSCRIPTIONAL REGULATOR"/>
    <property type="match status" value="1"/>
</dbReference>
<dbReference type="Pfam" id="PF00126">
    <property type="entry name" value="HTH_1"/>
    <property type="match status" value="1"/>
</dbReference>
<reference evidence="6 7" key="1">
    <citation type="submission" date="2021-03" db="EMBL/GenBank/DDBJ databases">
        <authorList>
            <person name="Peeters C."/>
        </authorList>
    </citation>
    <scope>NUCLEOTIDE SEQUENCE [LARGE SCALE GENOMIC DNA]</scope>
    <source>
        <strain evidence="6 7">LMG 26411</strain>
    </source>
</reference>
<evidence type="ECO:0000313" key="6">
    <source>
        <dbReference type="EMBL" id="CAG2154287.1"/>
    </source>
</evidence>
<evidence type="ECO:0000256" key="4">
    <source>
        <dbReference type="ARBA" id="ARBA00023163"/>
    </source>
</evidence>
<dbReference type="PANTHER" id="PTHR30537:SF74">
    <property type="entry name" value="HTH-TYPE TRANSCRIPTIONAL REGULATOR TRPI"/>
    <property type="match status" value="1"/>
</dbReference>
<dbReference type="InterPro" id="IPR036388">
    <property type="entry name" value="WH-like_DNA-bd_sf"/>
</dbReference>
<comment type="caution">
    <text evidence="6">The sequence shown here is derived from an EMBL/GenBank/DDBJ whole genome shotgun (WGS) entry which is preliminary data.</text>
</comment>
<dbReference type="RefSeq" id="WP_211955574.1">
    <property type="nucleotide sequence ID" value="NZ_CAJPVI010000030.1"/>
</dbReference>
<keyword evidence="3" id="KW-0238">DNA-binding</keyword>
<feature type="domain" description="HTH lysR-type" evidence="5">
    <location>
        <begin position="11"/>
        <end position="63"/>
    </location>
</feature>
<dbReference type="InterPro" id="IPR005119">
    <property type="entry name" value="LysR_subst-bd"/>
</dbReference>
<keyword evidence="2" id="KW-0805">Transcription regulation</keyword>
<dbReference type="EMBL" id="CAJPVI010000030">
    <property type="protein sequence ID" value="CAG2154287.1"/>
    <property type="molecule type" value="Genomic_DNA"/>
</dbReference>
<name>A0ABM8TMJ6_9BURK</name>
<comment type="similarity">
    <text evidence="1">Belongs to the LysR transcriptional regulatory family.</text>
</comment>
<protein>
    <submittedName>
        <fullName evidence="6">Glycine cleavage system transcriptional activator</fullName>
    </submittedName>
</protein>
<dbReference type="PRINTS" id="PR00039">
    <property type="entry name" value="HTHLYSR"/>
</dbReference>
<dbReference type="SUPFAM" id="SSF53850">
    <property type="entry name" value="Periplasmic binding protein-like II"/>
    <property type="match status" value="1"/>
</dbReference>
<dbReference type="InterPro" id="IPR036390">
    <property type="entry name" value="WH_DNA-bd_sf"/>
</dbReference>
<accession>A0ABM8TMJ6</accession>
<dbReference type="PROSITE" id="PS50931">
    <property type="entry name" value="HTH_LYSR"/>
    <property type="match status" value="1"/>
</dbReference>